<dbReference type="AlphaFoldDB" id="A0A8S9TBH2"/>
<evidence type="ECO:0000313" key="2">
    <source>
        <dbReference type="Proteomes" id="UP000029738"/>
    </source>
</evidence>
<protein>
    <submittedName>
        <fullName evidence="1">Uncharacterized protein</fullName>
    </submittedName>
</protein>
<accession>A0A8S9TBH2</accession>
<dbReference type="RefSeq" id="WP_153021430.1">
    <property type="nucleotide sequence ID" value="NZ_JHEG04000001.1"/>
</dbReference>
<comment type="caution">
    <text evidence="1">The sequence shown here is derived from an EMBL/GenBank/DDBJ whole genome shotgun (WGS) entry which is preliminary data.</text>
</comment>
<proteinExistence type="predicted"/>
<dbReference type="OrthoDB" id="530212at2"/>
<name>A0A8S9TBH2_9CYAN</name>
<organism evidence="1 2">
    <name type="scientific">Tolypothrix bouteillei VB521301</name>
    <dbReference type="NCBI Taxonomy" id="1479485"/>
    <lineage>
        <taxon>Bacteria</taxon>
        <taxon>Bacillati</taxon>
        <taxon>Cyanobacteriota</taxon>
        <taxon>Cyanophyceae</taxon>
        <taxon>Nostocales</taxon>
        <taxon>Tolypothrichaceae</taxon>
        <taxon>Tolypothrix</taxon>
    </lineage>
</organism>
<evidence type="ECO:0000313" key="1">
    <source>
        <dbReference type="EMBL" id="KAF3889448.1"/>
    </source>
</evidence>
<dbReference type="Proteomes" id="UP000029738">
    <property type="component" value="Unassembled WGS sequence"/>
</dbReference>
<reference evidence="1" key="1">
    <citation type="journal article" date="2015" name="Genome Announc.">
        <title>Draft Genome Sequence of Tolypothrix boutellei Strain VB521301.</title>
        <authorList>
            <person name="Chandrababunaidu M.M."/>
            <person name="Singh D."/>
            <person name="Sen D."/>
            <person name="Bhan S."/>
            <person name="Das S."/>
            <person name="Gupta A."/>
            <person name="Adhikary S.P."/>
            <person name="Tripathy S."/>
        </authorList>
    </citation>
    <scope>NUCLEOTIDE SEQUENCE</scope>
    <source>
        <strain evidence="1">VB521301</strain>
    </source>
</reference>
<keyword evidence="2" id="KW-1185">Reference proteome</keyword>
<sequence>MNVTQNSVTHTANRFVFPKNHQPFLLARSFHTISCLGHIHAPSAYLQL</sequence>
<dbReference type="EMBL" id="JHEG04000001">
    <property type="protein sequence ID" value="KAF3889448.1"/>
    <property type="molecule type" value="Genomic_DNA"/>
</dbReference>
<gene>
    <name evidence="1" type="ORF">DA73_0400031180</name>
</gene>
<reference evidence="1" key="2">
    <citation type="submission" date="2019-11" db="EMBL/GenBank/DDBJ databases">
        <title>Improved Assembly of Tolypothrix boutellei genome.</title>
        <authorList>
            <person name="Sarangi A.N."/>
            <person name="Mukherjee M."/>
            <person name="Ghosh S."/>
            <person name="Singh D."/>
            <person name="Das A."/>
            <person name="Kant S."/>
            <person name="Prusty A."/>
            <person name="Tripathy S."/>
        </authorList>
    </citation>
    <scope>NUCLEOTIDE SEQUENCE</scope>
    <source>
        <strain evidence="1">VB521301</strain>
    </source>
</reference>